<dbReference type="GO" id="GO:0000407">
    <property type="term" value="C:phagophore assembly site"/>
    <property type="evidence" value="ECO:0007669"/>
    <property type="project" value="TreeGrafter"/>
</dbReference>
<feature type="compositionally biased region" description="Polar residues" evidence="2">
    <location>
        <begin position="332"/>
        <end position="342"/>
    </location>
</feature>
<name>A0A8T2TNV2_CERRI</name>
<feature type="coiled-coil region" evidence="1">
    <location>
        <begin position="544"/>
        <end position="571"/>
    </location>
</feature>
<feature type="coiled-coil region" evidence="1">
    <location>
        <begin position="857"/>
        <end position="940"/>
    </location>
</feature>
<feature type="region of interest" description="Disordered" evidence="2">
    <location>
        <begin position="261"/>
        <end position="286"/>
    </location>
</feature>
<feature type="compositionally biased region" description="Polar residues" evidence="2">
    <location>
        <begin position="275"/>
        <end position="284"/>
    </location>
</feature>
<feature type="compositionally biased region" description="Basic and acidic residues" evidence="2">
    <location>
        <begin position="320"/>
        <end position="331"/>
    </location>
</feature>
<feature type="coiled-coil region" evidence="1">
    <location>
        <begin position="721"/>
        <end position="748"/>
    </location>
</feature>
<dbReference type="GO" id="GO:0006995">
    <property type="term" value="P:cellular response to nitrogen starvation"/>
    <property type="evidence" value="ECO:0007669"/>
    <property type="project" value="TreeGrafter"/>
</dbReference>
<sequence>MRRVFPLRPAETNHLVTYDNGAFEQEPTSPLLPSTSCSVSALLMKRCTRSSACGPPTLLLNESNSSHSSPCRELHDTHAPLQKLPSSLSDCLEFAEVCSSPCITSSPFGSSYFDEGVSTSFDSSNGNNHRNGFCTSSASSSINAFNSQDSAPSAASYTKDVDALLDTASSSFNASETSPNIEKAPCSVSNSFLSQHDTHDSEAKNATANSTTVASHILNPRATAITDPQDLTHPEIPIYVVPKKVEQFIDDCMVVKPQLQSSCTTERRRPHNSTRDNSLTSHTSLGAYRKHTEKSIMHRGEVETCSCSIPLRYIAKYLRTEKGKSTPRKESASQPNSPAKFSTLTNRLFSPQLSPRARLPVNVSTKTQRSVNVTALQGRIVGQDESMVKVVNGLTSSKVGDMDHKEGEEVKHSVECESFGSAMVNDYVQHIQEKPKSLAVRKCCSFASFEYDSDFKISGVSKAHSNRLDPGNRPFQLCSSLSRNISGVTEKLVAAANAVVNQPRSSSMDSLVRLDSESSTCSSKVGDNDLDMDYGSSAELLAVEERNERKLALLKLKIKHLNEEKKLLGRDLAAEMEARHRAQESAKVIVRNMEREMEGKLISAEKNHAYAKACLEQEIDRRKKDWAAKLEKIKVEEKRLRDRVTEMAIERVELQKAIAMYRDREASLQAQARDHELSAQTWMRRHHQSEEEVSRLRKSATNGSSKLGSKENGMEWVWQRSKVLERENAELMKEVSRLRKAYANEELSFENLWQNLIDIMNGPSNSKLQSLRRLYRELKAFAVREEDLRHEIDILQSQLLKIKHKITPEHEMGGRVFSPVGHLRSLASTDKGSELTEQLINKLELTKQHTRHVEHQLEAKEEEVELLHSTLQEREDTINNMQAELTSVKVQRDGLQKQVQLMSQEANRLTQELSELKQVVEKLDDELMLKEGEISILRDNCSESDF</sequence>
<dbReference type="EMBL" id="CM035416">
    <property type="protein sequence ID" value="KAH7425171.1"/>
    <property type="molecule type" value="Genomic_DNA"/>
</dbReference>
<keyword evidence="4" id="KW-1185">Reference proteome</keyword>
<dbReference type="GO" id="GO:0000045">
    <property type="term" value="P:autophagosome assembly"/>
    <property type="evidence" value="ECO:0007669"/>
    <property type="project" value="TreeGrafter"/>
</dbReference>
<protein>
    <submittedName>
        <fullName evidence="3">Uncharacterized protein</fullName>
    </submittedName>
</protein>
<evidence type="ECO:0000256" key="1">
    <source>
        <dbReference type="SAM" id="Coils"/>
    </source>
</evidence>
<evidence type="ECO:0000256" key="2">
    <source>
        <dbReference type="SAM" id="MobiDB-lite"/>
    </source>
</evidence>
<dbReference type="GO" id="GO:0043548">
    <property type="term" value="F:phosphatidylinositol 3-kinase binding"/>
    <property type="evidence" value="ECO:0007669"/>
    <property type="project" value="TreeGrafter"/>
</dbReference>
<gene>
    <name evidence="3" type="ORF">KP509_11G042800</name>
</gene>
<organism evidence="3 4">
    <name type="scientific">Ceratopteris richardii</name>
    <name type="common">Triangle waterfern</name>
    <dbReference type="NCBI Taxonomy" id="49495"/>
    <lineage>
        <taxon>Eukaryota</taxon>
        <taxon>Viridiplantae</taxon>
        <taxon>Streptophyta</taxon>
        <taxon>Embryophyta</taxon>
        <taxon>Tracheophyta</taxon>
        <taxon>Polypodiopsida</taxon>
        <taxon>Polypodiidae</taxon>
        <taxon>Polypodiales</taxon>
        <taxon>Pteridineae</taxon>
        <taxon>Pteridaceae</taxon>
        <taxon>Parkerioideae</taxon>
        <taxon>Ceratopteris</taxon>
    </lineage>
</organism>
<dbReference type="GO" id="GO:0045324">
    <property type="term" value="P:late endosome to vacuole transport"/>
    <property type="evidence" value="ECO:0007669"/>
    <property type="project" value="TreeGrafter"/>
</dbReference>
<evidence type="ECO:0000313" key="4">
    <source>
        <dbReference type="Proteomes" id="UP000825935"/>
    </source>
</evidence>
<keyword evidence="1" id="KW-0175">Coiled coil</keyword>
<reference evidence="3" key="1">
    <citation type="submission" date="2021-08" db="EMBL/GenBank/DDBJ databases">
        <title>WGS assembly of Ceratopteris richardii.</title>
        <authorList>
            <person name="Marchant D.B."/>
            <person name="Chen G."/>
            <person name="Jenkins J."/>
            <person name="Shu S."/>
            <person name="Leebens-Mack J."/>
            <person name="Grimwood J."/>
            <person name="Schmutz J."/>
            <person name="Soltis P."/>
            <person name="Soltis D."/>
            <person name="Chen Z.-H."/>
        </authorList>
    </citation>
    <scope>NUCLEOTIDE SEQUENCE</scope>
    <source>
        <strain evidence="3">Whitten #5841</strain>
        <tissue evidence="3">Leaf</tissue>
    </source>
</reference>
<evidence type="ECO:0000313" key="3">
    <source>
        <dbReference type="EMBL" id="KAH7425171.1"/>
    </source>
</evidence>
<dbReference type="GO" id="GO:0034271">
    <property type="term" value="C:phosphatidylinositol 3-kinase complex, class III, type I"/>
    <property type="evidence" value="ECO:0007669"/>
    <property type="project" value="TreeGrafter"/>
</dbReference>
<accession>A0A8T2TNV2</accession>
<dbReference type="InterPro" id="IPR007243">
    <property type="entry name" value="Atg6/Beclin"/>
</dbReference>
<dbReference type="GO" id="GO:0030674">
    <property type="term" value="F:protein-macromolecule adaptor activity"/>
    <property type="evidence" value="ECO:0007669"/>
    <property type="project" value="TreeGrafter"/>
</dbReference>
<dbReference type="PANTHER" id="PTHR12768:SF4">
    <property type="entry name" value="BECLIN-1"/>
    <property type="match status" value="1"/>
</dbReference>
<dbReference type="OrthoDB" id="1938127at2759"/>
<feature type="region of interest" description="Disordered" evidence="2">
    <location>
        <begin position="320"/>
        <end position="342"/>
    </location>
</feature>
<dbReference type="Proteomes" id="UP000825935">
    <property type="component" value="Chromosome 11"/>
</dbReference>
<dbReference type="PANTHER" id="PTHR12768">
    <property type="entry name" value="BECLIN 1"/>
    <property type="match status" value="1"/>
</dbReference>
<dbReference type="GO" id="GO:0034272">
    <property type="term" value="C:phosphatidylinositol 3-kinase complex, class III, type II"/>
    <property type="evidence" value="ECO:0007669"/>
    <property type="project" value="TreeGrafter"/>
</dbReference>
<feature type="coiled-coil region" evidence="1">
    <location>
        <begin position="623"/>
        <end position="671"/>
    </location>
</feature>
<feature type="region of interest" description="Disordered" evidence="2">
    <location>
        <begin position="681"/>
        <end position="709"/>
    </location>
</feature>
<proteinExistence type="predicted"/>
<dbReference type="GO" id="GO:0000423">
    <property type="term" value="P:mitophagy"/>
    <property type="evidence" value="ECO:0007669"/>
    <property type="project" value="TreeGrafter"/>
</dbReference>
<comment type="caution">
    <text evidence="3">The sequence shown here is derived from an EMBL/GenBank/DDBJ whole genome shotgun (WGS) entry which is preliminary data.</text>
</comment>
<dbReference type="AlphaFoldDB" id="A0A8T2TNV2"/>